<sequence>MRFGVLGPLGVWTTQGRPVRVPELKVRALLTALLIHRGRPVSVDRLIDDMWGTQLPSNPAGVLQNKVWQLRRALEDAAPGGRDLVVSRPPGYQLQVPADAVDADRFHDLTARARESAEPRARAELLTEALALWRGPAYADFVDEEFTRAAADRLEEQRLTTLEEQADARLELGEHALVADELSDLVALHPLRERLRTAHIRALYLAGRQSAALSSYAELRERLADELGVDPGPELAALHQAILTQSPALTAVPSPSTTAARPPSNIPTAPGRLIGRDATVEQLRDLLDRHRLVTLTGSGGVGKTQLALATAAALGPRFPGGVWLAEFASLDPSPGSATEVQEVVEEVLGVRDDTTSGPGPDGDPLSSVARVVRALGDADTLLVFDNCEHVVAPVAELTGRLLKAVPRLRVMTTSQAPLSIAGETLVEVEPLRLPQSAAGLDADDVLQFSAVELFATRAAAAAPRFRLTDETVAPVVSVCHRLDGIPLALEMAATRVRALGVHELAARLDDRFTLLAGGARDAPARQRTLRAVIDWSWELLSGQERAVLRRLAVHADGCSLASAEEVCAGPDVDRAEVLDLLARLVDCSLVVMADGVDGPRYRLLESVTAYCLEHLAGTGELEALQQRHRAYYTSLAERAEPHLSGHGQREWLRRLDSETANLRNALEHAVSRADTGGALRLVNALAWYWHLRGRNREAARSLTQALSLVPDGEAVTVEAAAATAWLGGVKLLLGGSKDPLGEYRTALRAYDELDDPGGRARAEWFLGSNLYGIGDLSPSEELIERALMTFRSRGDRWGTAASLSSRAFLAKLRGRFGELRRYGEQSLEIFSELGDRWGQLRAMVPLQTLAEVVGDYERAGRLYRDGLRMAEDLGLWPEVSFQLSGLGRISLLTRDYALAREFHERARRLAVEQSDDFGEQFAEIGLGMGARREGDLETAEHHMHNVLDVHRRMGYQPGVPSLILAELGFVAELRGDVRAALELQRDGLTAAESAGDPRGVALALEGLAGAELLAGHAERAARLLGAAAGARERVGTPLPGGERADVDRIFAGAREALGEEGFAAAFERGRTE</sequence>
<accession>A0ABT6T685</accession>
<dbReference type="Pfam" id="PF25872">
    <property type="entry name" value="HTH_77"/>
    <property type="match status" value="1"/>
</dbReference>
<dbReference type="InterPro" id="IPR001867">
    <property type="entry name" value="OmpR/PhoB-type_DNA-bd"/>
</dbReference>
<dbReference type="InterPro" id="IPR005158">
    <property type="entry name" value="BTAD"/>
</dbReference>
<dbReference type="SMART" id="SM00862">
    <property type="entry name" value="Trans_reg_C"/>
    <property type="match status" value="1"/>
</dbReference>
<dbReference type="EMBL" id="JASCIS010000044">
    <property type="protein sequence ID" value="MDI3422905.1"/>
    <property type="molecule type" value="Genomic_DNA"/>
</dbReference>
<feature type="domain" description="OmpR/PhoB-type" evidence="6">
    <location>
        <begin position="1"/>
        <end position="96"/>
    </location>
</feature>
<name>A0ABT6T685_9ACTN</name>
<dbReference type="InterPro" id="IPR016032">
    <property type="entry name" value="Sig_transdc_resp-reg_C-effctor"/>
</dbReference>
<dbReference type="PANTHER" id="PTHR47691:SF3">
    <property type="entry name" value="HTH-TYPE TRANSCRIPTIONAL REGULATOR RV0890C-RELATED"/>
    <property type="match status" value="1"/>
</dbReference>
<feature type="compositionally biased region" description="Low complexity" evidence="5">
    <location>
        <begin position="252"/>
        <end position="263"/>
    </location>
</feature>
<reference evidence="7 8" key="1">
    <citation type="submission" date="2023-05" db="EMBL/GenBank/DDBJ databases">
        <title>Draft genome sequence of Streptomyces sp. B-S-A12 isolated from a cave soil in Thailand.</title>
        <authorList>
            <person name="Chamroensaksri N."/>
            <person name="Muangham S."/>
        </authorList>
    </citation>
    <scope>NUCLEOTIDE SEQUENCE [LARGE SCALE GENOMIC DNA]</scope>
    <source>
        <strain evidence="7 8">B-S-A12</strain>
    </source>
</reference>
<dbReference type="Proteomes" id="UP001237105">
    <property type="component" value="Unassembled WGS sequence"/>
</dbReference>
<dbReference type="CDD" id="cd15831">
    <property type="entry name" value="BTAD"/>
    <property type="match status" value="1"/>
</dbReference>
<feature type="DNA-binding region" description="OmpR/PhoB-type" evidence="4">
    <location>
        <begin position="1"/>
        <end position="96"/>
    </location>
</feature>
<dbReference type="Gene3D" id="1.25.40.10">
    <property type="entry name" value="Tetratricopeptide repeat domain"/>
    <property type="match status" value="3"/>
</dbReference>
<dbReference type="InterPro" id="IPR027417">
    <property type="entry name" value="P-loop_NTPase"/>
</dbReference>
<gene>
    <name evidence="7" type="ORF">QIT00_30925</name>
</gene>
<evidence type="ECO:0000256" key="2">
    <source>
        <dbReference type="ARBA" id="ARBA00023012"/>
    </source>
</evidence>
<dbReference type="InterPro" id="IPR058852">
    <property type="entry name" value="HTH_77"/>
</dbReference>
<keyword evidence="3 4" id="KW-0238">DNA-binding</keyword>
<dbReference type="Pfam" id="PF03704">
    <property type="entry name" value="BTAD"/>
    <property type="match status" value="1"/>
</dbReference>
<dbReference type="RefSeq" id="WP_282538759.1">
    <property type="nucleotide sequence ID" value="NZ_JASCIS010000044.1"/>
</dbReference>
<dbReference type="SMART" id="SM01043">
    <property type="entry name" value="BTAD"/>
    <property type="match status" value="1"/>
</dbReference>
<keyword evidence="2" id="KW-0902">Two-component regulatory system</keyword>
<evidence type="ECO:0000256" key="3">
    <source>
        <dbReference type="ARBA" id="ARBA00023125"/>
    </source>
</evidence>
<dbReference type="PANTHER" id="PTHR47691">
    <property type="entry name" value="REGULATOR-RELATED"/>
    <property type="match status" value="1"/>
</dbReference>
<organism evidence="7 8">
    <name type="scientific">Streptomyces luteolus</name>
    <dbReference type="NCBI Taxonomy" id="3043615"/>
    <lineage>
        <taxon>Bacteria</taxon>
        <taxon>Bacillati</taxon>
        <taxon>Actinomycetota</taxon>
        <taxon>Actinomycetes</taxon>
        <taxon>Kitasatosporales</taxon>
        <taxon>Streptomycetaceae</taxon>
        <taxon>Streptomyces</taxon>
    </lineage>
</organism>
<dbReference type="Pfam" id="PF00486">
    <property type="entry name" value="Trans_reg_C"/>
    <property type="match status" value="1"/>
</dbReference>
<feature type="region of interest" description="Disordered" evidence="5">
    <location>
        <begin position="252"/>
        <end position="272"/>
    </location>
</feature>
<evidence type="ECO:0000256" key="5">
    <source>
        <dbReference type="SAM" id="MobiDB-lite"/>
    </source>
</evidence>
<dbReference type="InterPro" id="IPR011990">
    <property type="entry name" value="TPR-like_helical_dom_sf"/>
</dbReference>
<protein>
    <submittedName>
        <fullName evidence="7">BTAD domain-containing putative transcriptional regulator</fullName>
    </submittedName>
</protein>
<comment type="caution">
    <text evidence="7">The sequence shown here is derived from an EMBL/GenBank/DDBJ whole genome shotgun (WGS) entry which is preliminary data.</text>
</comment>
<comment type="similarity">
    <text evidence="1">Belongs to the AfsR/DnrI/RedD regulatory family.</text>
</comment>
<evidence type="ECO:0000313" key="8">
    <source>
        <dbReference type="Proteomes" id="UP001237105"/>
    </source>
</evidence>
<evidence type="ECO:0000256" key="4">
    <source>
        <dbReference type="PROSITE-ProRule" id="PRU01091"/>
    </source>
</evidence>
<dbReference type="SUPFAM" id="SSF52540">
    <property type="entry name" value="P-loop containing nucleoside triphosphate hydrolases"/>
    <property type="match status" value="1"/>
</dbReference>
<dbReference type="InterPro" id="IPR036388">
    <property type="entry name" value="WH-like_DNA-bd_sf"/>
</dbReference>
<dbReference type="Gene3D" id="1.10.10.10">
    <property type="entry name" value="Winged helix-like DNA-binding domain superfamily/Winged helix DNA-binding domain"/>
    <property type="match status" value="1"/>
</dbReference>
<dbReference type="SUPFAM" id="SSF48452">
    <property type="entry name" value="TPR-like"/>
    <property type="match status" value="3"/>
</dbReference>
<evidence type="ECO:0000256" key="1">
    <source>
        <dbReference type="ARBA" id="ARBA00005820"/>
    </source>
</evidence>
<dbReference type="Gene3D" id="3.40.50.300">
    <property type="entry name" value="P-loop containing nucleotide triphosphate hydrolases"/>
    <property type="match status" value="1"/>
</dbReference>
<evidence type="ECO:0000313" key="7">
    <source>
        <dbReference type="EMBL" id="MDI3422905.1"/>
    </source>
</evidence>
<dbReference type="PROSITE" id="PS51755">
    <property type="entry name" value="OMPR_PHOB"/>
    <property type="match status" value="1"/>
</dbReference>
<proteinExistence type="inferred from homology"/>
<evidence type="ECO:0000259" key="6">
    <source>
        <dbReference type="PROSITE" id="PS51755"/>
    </source>
</evidence>
<dbReference type="SUPFAM" id="SSF46894">
    <property type="entry name" value="C-terminal effector domain of the bipartite response regulators"/>
    <property type="match status" value="1"/>
</dbReference>
<keyword evidence="8" id="KW-1185">Reference proteome</keyword>